<dbReference type="GO" id="GO:0003677">
    <property type="term" value="F:DNA binding"/>
    <property type="evidence" value="ECO:0007669"/>
    <property type="project" value="TreeGrafter"/>
</dbReference>
<comment type="caution">
    <text evidence="2">The sequence shown here is derived from an EMBL/GenBank/DDBJ whole genome shotgun (WGS) entry which is preliminary data.</text>
</comment>
<dbReference type="PANTHER" id="PTHR19303:SF71">
    <property type="entry name" value="ZINC FINGER PHD-TYPE DOMAIN-CONTAINING PROTEIN"/>
    <property type="match status" value="1"/>
</dbReference>
<name>A0A5N4B6Z0_PHOPY</name>
<dbReference type="AlphaFoldDB" id="A0A5N4B6Z0"/>
<keyword evidence="3" id="KW-1185">Reference proteome</keyword>
<reference evidence="2 3" key="1">
    <citation type="journal article" date="2018" name="Elife">
        <title>Firefly genomes illuminate parallel origins of bioluminescence in beetles.</title>
        <authorList>
            <person name="Fallon T.R."/>
            <person name="Lower S.E."/>
            <person name="Chang C.H."/>
            <person name="Bessho-Uehara M."/>
            <person name="Martin G.J."/>
            <person name="Bewick A.J."/>
            <person name="Behringer M."/>
            <person name="Debat H.J."/>
            <person name="Wong I."/>
            <person name="Day J.C."/>
            <person name="Suvorov A."/>
            <person name="Silva C.J."/>
            <person name="Stanger-Hall K.F."/>
            <person name="Hall D.W."/>
            <person name="Schmitz R.J."/>
            <person name="Nelson D.R."/>
            <person name="Lewis S.M."/>
            <person name="Shigenobu S."/>
            <person name="Bybee S.M."/>
            <person name="Larracuente A.M."/>
            <person name="Oba Y."/>
            <person name="Weng J.K."/>
        </authorList>
    </citation>
    <scope>NUCLEOTIDE SEQUENCE [LARGE SCALE GENOMIC DNA]</scope>
    <source>
        <strain evidence="2">1611_PpyrPB1</strain>
        <tissue evidence="2">Whole body</tissue>
    </source>
</reference>
<dbReference type="InterPro" id="IPR004875">
    <property type="entry name" value="DDE_SF_endonuclease_dom"/>
</dbReference>
<dbReference type="InterPro" id="IPR050863">
    <property type="entry name" value="CenT-Element_Derived"/>
</dbReference>
<feature type="domain" description="DDE-1" evidence="1">
    <location>
        <begin position="35"/>
        <end position="130"/>
    </location>
</feature>
<evidence type="ECO:0000313" key="3">
    <source>
        <dbReference type="Proteomes" id="UP000327044"/>
    </source>
</evidence>
<gene>
    <name evidence="2" type="ORF">PPYR_02335</name>
</gene>
<dbReference type="EMBL" id="VVIM01000001">
    <property type="protein sequence ID" value="KAB0805365.1"/>
    <property type="molecule type" value="Genomic_DNA"/>
</dbReference>
<organism evidence="2 3">
    <name type="scientific">Photinus pyralis</name>
    <name type="common">Common eastern firefly</name>
    <name type="synonym">Lampyris pyralis</name>
    <dbReference type="NCBI Taxonomy" id="7054"/>
    <lineage>
        <taxon>Eukaryota</taxon>
        <taxon>Metazoa</taxon>
        <taxon>Ecdysozoa</taxon>
        <taxon>Arthropoda</taxon>
        <taxon>Hexapoda</taxon>
        <taxon>Insecta</taxon>
        <taxon>Pterygota</taxon>
        <taxon>Neoptera</taxon>
        <taxon>Endopterygota</taxon>
        <taxon>Coleoptera</taxon>
        <taxon>Polyphaga</taxon>
        <taxon>Elateriformia</taxon>
        <taxon>Elateroidea</taxon>
        <taxon>Lampyridae</taxon>
        <taxon>Lampyrinae</taxon>
        <taxon>Photinus</taxon>
    </lineage>
</organism>
<dbReference type="PANTHER" id="PTHR19303">
    <property type="entry name" value="TRANSPOSON"/>
    <property type="match status" value="1"/>
</dbReference>
<protein>
    <recommendedName>
        <fullName evidence="1">DDE-1 domain-containing protein</fullName>
    </recommendedName>
</protein>
<dbReference type="InParanoid" id="A0A5N4B6Z0"/>
<proteinExistence type="predicted"/>
<evidence type="ECO:0000259" key="1">
    <source>
        <dbReference type="Pfam" id="PF03184"/>
    </source>
</evidence>
<evidence type="ECO:0000313" key="2">
    <source>
        <dbReference type="EMBL" id="KAB0805365.1"/>
    </source>
</evidence>
<accession>A0A5N4B6Z0</accession>
<sequence>MNPIGSFVSPALIFSRKKWKQEVIDDAPAGTLGLCPESGWMTGDLFCNLHIHLKIIKPYLPYLKPYLSLLLDGHVSHKQLEVISLAKENGVLMICFPPHCTHRLQPLDVSYFGPLSTYYNQGITKWLKNNPGRTVTPFQLGKLFSEAYERSATM</sequence>
<dbReference type="Pfam" id="PF03184">
    <property type="entry name" value="DDE_1"/>
    <property type="match status" value="1"/>
</dbReference>
<dbReference type="GO" id="GO:0005634">
    <property type="term" value="C:nucleus"/>
    <property type="evidence" value="ECO:0007669"/>
    <property type="project" value="TreeGrafter"/>
</dbReference>
<dbReference type="Proteomes" id="UP000327044">
    <property type="component" value="Unassembled WGS sequence"/>
</dbReference>